<feature type="compositionally biased region" description="Basic residues" evidence="3">
    <location>
        <begin position="1"/>
        <end position="10"/>
    </location>
</feature>
<gene>
    <name evidence="5" type="primary">mcp1</name>
    <name evidence="5" type="ORF">LAX5112_00965</name>
</gene>
<dbReference type="PANTHER" id="PTHR32089:SF112">
    <property type="entry name" value="LYSOZYME-LIKE PROTEIN-RELATED"/>
    <property type="match status" value="1"/>
</dbReference>
<name>A0A0M6ZWL3_9HYPH</name>
<evidence type="ECO:0000259" key="4">
    <source>
        <dbReference type="PROSITE" id="PS50111"/>
    </source>
</evidence>
<dbReference type="GO" id="GO:0016020">
    <property type="term" value="C:membrane"/>
    <property type="evidence" value="ECO:0007669"/>
    <property type="project" value="InterPro"/>
</dbReference>
<dbReference type="STRING" id="388408.LAX5112_00965"/>
<feature type="region of interest" description="Disordered" evidence="3">
    <location>
        <begin position="1"/>
        <end position="43"/>
    </location>
</feature>
<feature type="compositionally biased region" description="Polar residues" evidence="3">
    <location>
        <begin position="25"/>
        <end position="43"/>
    </location>
</feature>
<dbReference type="PROSITE" id="PS50111">
    <property type="entry name" value="CHEMOTAXIS_TRANSDUC_2"/>
    <property type="match status" value="1"/>
</dbReference>
<dbReference type="InterPro" id="IPR009875">
    <property type="entry name" value="PilZ_domain"/>
</dbReference>
<accession>A0A0M6ZWL3</accession>
<dbReference type="Gene3D" id="1.10.287.950">
    <property type="entry name" value="Methyl-accepting chemotaxis protein"/>
    <property type="match status" value="1"/>
</dbReference>
<dbReference type="SUPFAM" id="SSF58104">
    <property type="entry name" value="Methyl-accepting chemotaxis protein (MCP) signaling domain"/>
    <property type="match status" value="1"/>
</dbReference>
<dbReference type="Pfam" id="PF00015">
    <property type="entry name" value="MCPsignal"/>
    <property type="match status" value="1"/>
</dbReference>
<feature type="domain" description="Methyl-accepting transducer" evidence="4">
    <location>
        <begin position="50"/>
        <end position="286"/>
    </location>
</feature>
<reference evidence="6" key="1">
    <citation type="submission" date="2015-07" db="EMBL/GenBank/DDBJ databases">
        <authorList>
            <person name="Rodrigo-Torres Lidia"/>
            <person name="Arahal R.David."/>
        </authorList>
    </citation>
    <scope>NUCLEOTIDE SEQUENCE [LARGE SCALE GENOMIC DNA]</scope>
    <source>
        <strain evidence="6">CECT 5112</strain>
    </source>
</reference>
<dbReference type="SMART" id="SM00283">
    <property type="entry name" value="MA"/>
    <property type="match status" value="1"/>
</dbReference>
<evidence type="ECO:0000313" key="6">
    <source>
        <dbReference type="Proteomes" id="UP000053235"/>
    </source>
</evidence>
<keyword evidence="6" id="KW-1185">Reference proteome</keyword>
<protein>
    <submittedName>
        <fullName evidence="5">Methyl-accepting chemotaxis protein 1</fullName>
    </submittedName>
</protein>
<dbReference type="EMBL" id="CXWD01000004">
    <property type="protein sequence ID" value="CTQ66430.1"/>
    <property type="molecule type" value="Genomic_DNA"/>
</dbReference>
<dbReference type="SUPFAM" id="SSF141371">
    <property type="entry name" value="PilZ domain-like"/>
    <property type="match status" value="1"/>
</dbReference>
<sequence>MFSVKMRRKTSPGEVDLVPEDTQGHENQSSDGSSETENTSSGLSRALDSLEDDLQVAAKSIDAAATKVQDRLVEQASTLGSIISESQVLTDQAAKANDNVGELTHSIQELSASSAQIGSQVSVSNDLAVEARDIADQANQGVLELKNAIEDIANVVGLISDIAKQTNLLALNATIEAARAGDAGKGFAVVAGEVKSLSVETQSATEQIAANITKLNQSAEMSIGSVGRIIDVIGQIRPSFAAVEQAVQAQVETTETVSRQAEDTKSFVQDVVRHVDRINASAAEAEQSGTLVRDAGDSMSASTKALQARFAMMIRQTEVGDRRVDDRLPLKLSGTATSGNVTMRIETRDISMGGVLFITDADTVPHTGAVLRLDLSGIGSTEAKVVNVSDGGCHCAFTSSAGAFRTALEQRITFLKQGFAKQIETAQSGAARVASAMEHMIESGALSLDALFDTNYRPIEGTDPLQVSTRALSSLERALPDIQEEILKNSSGMAFCAAVDRNGYLPVHNLIFSKPQKPDDPAWNTANCRNKRIFDDRAGLSAARNMRPYLVQSYPRDMGGGNIIWMQEIDAPILVQGRHWGGFRTAYKL</sequence>
<dbReference type="Pfam" id="PF07238">
    <property type="entry name" value="PilZ"/>
    <property type="match status" value="1"/>
</dbReference>
<dbReference type="PANTHER" id="PTHR32089">
    <property type="entry name" value="METHYL-ACCEPTING CHEMOTAXIS PROTEIN MCPB"/>
    <property type="match status" value="1"/>
</dbReference>
<evidence type="ECO:0000313" key="5">
    <source>
        <dbReference type="EMBL" id="CTQ66430.1"/>
    </source>
</evidence>
<evidence type="ECO:0000256" key="2">
    <source>
        <dbReference type="PROSITE-ProRule" id="PRU00284"/>
    </source>
</evidence>
<dbReference type="GO" id="GO:0007165">
    <property type="term" value="P:signal transduction"/>
    <property type="evidence" value="ECO:0007669"/>
    <property type="project" value="UniProtKB-KW"/>
</dbReference>
<keyword evidence="1 2" id="KW-0807">Transducer</keyword>
<dbReference type="AlphaFoldDB" id="A0A0M6ZWL3"/>
<organism evidence="5 6">
    <name type="scientific">Roseibium alexandrii</name>
    <dbReference type="NCBI Taxonomy" id="388408"/>
    <lineage>
        <taxon>Bacteria</taxon>
        <taxon>Pseudomonadati</taxon>
        <taxon>Pseudomonadota</taxon>
        <taxon>Alphaproteobacteria</taxon>
        <taxon>Hyphomicrobiales</taxon>
        <taxon>Stappiaceae</taxon>
        <taxon>Roseibium</taxon>
    </lineage>
</organism>
<dbReference type="GO" id="GO:0035438">
    <property type="term" value="F:cyclic-di-GMP binding"/>
    <property type="evidence" value="ECO:0007669"/>
    <property type="project" value="InterPro"/>
</dbReference>
<evidence type="ECO:0000256" key="1">
    <source>
        <dbReference type="ARBA" id="ARBA00023224"/>
    </source>
</evidence>
<dbReference type="RefSeq" id="WP_208981171.1">
    <property type="nucleotide sequence ID" value="NZ_CXWD01000004.1"/>
</dbReference>
<dbReference type="Proteomes" id="UP000053235">
    <property type="component" value="Unassembled WGS sequence"/>
</dbReference>
<dbReference type="Gene3D" id="2.40.10.220">
    <property type="entry name" value="predicted glycosyltransferase like domains"/>
    <property type="match status" value="1"/>
</dbReference>
<proteinExistence type="predicted"/>
<dbReference type="InterPro" id="IPR004089">
    <property type="entry name" value="MCPsignal_dom"/>
</dbReference>
<evidence type="ECO:0000256" key="3">
    <source>
        <dbReference type="SAM" id="MobiDB-lite"/>
    </source>
</evidence>